<dbReference type="KEGG" id="aqu:109582528"/>
<evidence type="ECO:0000313" key="3">
    <source>
        <dbReference type="Proteomes" id="UP000007879"/>
    </source>
</evidence>
<dbReference type="Proteomes" id="UP000007879">
    <property type="component" value="Unassembled WGS sequence"/>
</dbReference>
<accession>A0AAN0J7X8</accession>
<dbReference type="AlphaFoldDB" id="A0AAN0J7X8"/>
<protein>
    <submittedName>
        <fullName evidence="2">Uncharacterized protein</fullName>
    </submittedName>
</protein>
<feature type="compositionally biased region" description="Acidic residues" evidence="1">
    <location>
        <begin position="28"/>
        <end position="41"/>
    </location>
</feature>
<dbReference type="EnsemblMetazoa" id="XM_019997272.1">
    <property type="protein sequence ID" value="XP_019852831.1"/>
    <property type="gene ID" value="LOC109582528"/>
</dbReference>
<evidence type="ECO:0000256" key="1">
    <source>
        <dbReference type="SAM" id="MobiDB-lite"/>
    </source>
</evidence>
<proteinExistence type="predicted"/>
<feature type="region of interest" description="Disordered" evidence="1">
    <location>
        <begin position="18"/>
        <end position="56"/>
    </location>
</feature>
<dbReference type="RefSeq" id="XP_019852831.1">
    <property type="nucleotide sequence ID" value="XM_019997272.1"/>
</dbReference>
<reference evidence="3" key="1">
    <citation type="journal article" date="2010" name="Nature">
        <title>The Amphimedon queenslandica genome and the evolution of animal complexity.</title>
        <authorList>
            <person name="Srivastava M."/>
            <person name="Simakov O."/>
            <person name="Chapman J."/>
            <person name="Fahey B."/>
            <person name="Gauthier M.E."/>
            <person name="Mitros T."/>
            <person name="Richards G.S."/>
            <person name="Conaco C."/>
            <person name="Dacre M."/>
            <person name="Hellsten U."/>
            <person name="Larroux C."/>
            <person name="Putnam N.H."/>
            <person name="Stanke M."/>
            <person name="Adamska M."/>
            <person name="Darling A."/>
            <person name="Degnan S.M."/>
            <person name="Oakley T.H."/>
            <person name="Plachetzki D.C."/>
            <person name="Zhai Y."/>
            <person name="Adamski M."/>
            <person name="Calcino A."/>
            <person name="Cummins S.F."/>
            <person name="Goodstein D.M."/>
            <person name="Harris C."/>
            <person name="Jackson D.J."/>
            <person name="Leys S.P."/>
            <person name="Shu S."/>
            <person name="Woodcroft B.J."/>
            <person name="Vervoort M."/>
            <person name="Kosik K.S."/>
            <person name="Manning G."/>
            <person name="Degnan B.M."/>
            <person name="Rokhsar D.S."/>
        </authorList>
    </citation>
    <scope>NUCLEOTIDE SEQUENCE [LARGE SCALE GENOMIC DNA]</scope>
</reference>
<keyword evidence="3" id="KW-1185">Reference proteome</keyword>
<evidence type="ECO:0000313" key="2">
    <source>
        <dbReference type="EnsemblMetazoa" id="XP_019852831.1"/>
    </source>
</evidence>
<feature type="compositionally biased region" description="Basic and acidic residues" evidence="1">
    <location>
        <begin position="42"/>
        <end position="56"/>
    </location>
</feature>
<dbReference type="Gene3D" id="3.30.70.2850">
    <property type="match status" value="1"/>
</dbReference>
<name>A0AAN0J7X8_AMPQE</name>
<organism evidence="2 3">
    <name type="scientific">Amphimedon queenslandica</name>
    <name type="common">Sponge</name>
    <dbReference type="NCBI Taxonomy" id="400682"/>
    <lineage>
        <taxon>Eukaryota</taxon>
        <taxon>Metazoa</taxon>
        <taxon>Porifera</taxon>
        <taxon>Demospongiae</taxon>
        <taxon>Heteroscleromorpha</taxon>
        <taxon>Haplosclerida</taxon>
        <taxon>Niphatidae</taxon>
        <taxon>Amphimedon</taxon>
    </lineage>
</organism>
<reference evidence="2" key="2">
    <citation type="submission" date="2024-06" db="UniProtKB">
        <authorList>
            <consortium name="EnsemblMetazoa"/>
        </authorList>
    </citation>
    <scope>IDENTIFICATION</scope>
</reference>
<dbReference type="GeneID" id="109582528"/>
<sequence length="148" mass="17440">MPECFMRGGMIKYLRSPDEQVSYKAADEDIEAIEREEEEGKENEKDKRKDNNEESIHLDMEAESMYEWSLPSQKSTSMDSSRIEAVVSSNPHLSEYIYDAENERWCQFTLKFETGNDKIMMSYFIEKLSNKIVVWEVPDIKKRFLAES</sequence>